<keyword evidence="3" id="KW-0805">Transcription regulation</keyword>
<dbReference type="Pfam" id="PF00172">
    <property type="entry name" value="Zn_clus"/>
    <property type="match status" value="1"/>
</dbReference>
<dbReference type="AlphaFoldDB" id="A0A225AAV5"/>
<protein>
    <recommendedName>
        <fullName evidence="8">Zn(2)-C6 fungal-type domain-containing protein</fullName>
    </recommendedName>
</protein>
<feature type="domain" description="Zn(2)-C6 fungal-type" evidence="8">
    <location>
        <begin position="35"/>
        <end position="64"/>
    </location>
</feature>
<evidence type="ECO:0000259" key="8">
    <source>
        <dbReference type="PROSITE" id="PS50048"/>
    </source>
</evidence>
<evidence type="ECO:0000313" key="10">
    <source>
        <dbReference type="Proteomes" id="UP000214365"/>
    </source>
</evidence>
<keyword evidence="10" id="KW-1185">Reference proteome</keyword>
<feature type="region of interest" description="Disordered" evidence="7">
    <location>
        <begin position="634"/>
        <end position="664"/>
    </location>
</feature>
<dbReference type="PANTHER" id="PTHR31001:SF50">
    <property type="entry name" value="ZN(II)2CYS6 TRANSCRIPTION FACTOR (EUROFUNG)"/>
    <property type="match status" value="1"/>
</dbReference>
<feature type="region of interest" description="Disordered" evidence="7">
    <location>
        <begin position="1"/>
        <end position="29"/>
    </location>
</feature>
<evidence type="ECO:0000256" key="7">
    <source>
        <dbReference type="SAM" id="MobiDB-lite"/>
    </source>
</evidence>
<feature type="region of interest" description="Disordered" evidence="7">
    <location>
        <begin position="161"/>
        <end position="209"/>
    </location>
</feature>
<comment type="caution">
    <text evidence="9">The sequence shown here is derived from an EMBL/GenBank/DDBJ whole genome shotgun (WGS) entry which is preliminary data.</text>
</comment>
<dbReference type="CDD" id="cd00067">
    <property type="entry name" value="GAL4"/>
    <property type="match status" value="1"/>
</dbReference>
<dbReference type="GO" id="GO:0008270">
    <property type="term" value="F:zinc ion binding"/>
    <property type="evidence" value="ECO:0007669"/>
    <property type="project" value="InterPro"/>
</dbReference>
<reference evidence="9 10" key="1">
    <citation type="submission" date="2015-06" db="EMBL/GenBank/DDBJ databases">
        <title>Talaromyces atroroseus IBT 11181 draft genome.</title>
        <authorList>
            <person name="Rasmussen K.B."/>
            <person name="Rasmussen S."/>
            <person name="Petersen B."/>
            <person name="Sicheritz-Ponten T."/>
            <person name="Mortensen U.H."/>
            <person name="Thrane U."/>
        </authorList>
    </citation>
    <scope>NUCLEOTIDE SEQUENCE [LARGE SCALE GENOMIC DNA]</scope>
    <source>
        <strain evidence="9 10">IBT 11181</strain>
    </source>
</reference>
<evidence type="ECO:0000256" key="2">
    <source>
        <dbReference type="ARBA" id="ARBA00022723"/>
    </source>
</evidence>
<feature type="compositionally biased region" description="Basic and acidic residues" evidence="7">
    <location>
        <begin position="12"/>
        <end position="22"/>
    </location>
</feature>
<dbReference type="SMART" id="SM00066">
    <property type="entry name" value="GAL4"/>
    <property type="match status" value="1"/>
</dbReference>
<name>A0A225AAV5_TALAT</name>
<dbReference type="Pfam" id="PF04082">
    <property type="entry name" value="Fungal_trans"/>
    <property type="match status" value="1"/>
</dbReference>
<dbReference type="InterPro" id="IPR050613">
    <property type="entry name" value="Sec_Metabolite_Reg"/>
</dbReference>
<dbReference type="RefSeq" id="XP_020117451.1">
    <property type="nucleotide sequence ID" value="XM_020262354.1"/>
</dbReference>
<comment type="subcellular location">
    <subcellularLocation>
        <location evidence="1">Nucleus</location>
    </subcellularLocation>
</comment>
<dbReference type="PANTHER" id="PTHR31001">
    <property type="entry name" value="UNCHARACTERIZED TRANSCRIPTIONAL REGULATORY PROTEIN"/>
    <property type="match status" value="1"/>
</dbReference>
<keyword evidence="2" id="KW-0479">Metal-binding</keyword>
<dbReference type="GO" id="GO:0005634">
    <property type="term" value="C:nucleus"/>
    <property type="evidence" value="ECO:0007669"/>
    <property type="project" value="UniProtKB-SubCell"/>
</dbReference>
<dbReference type="CDD" id="cd12148">
    <property type="entry name" value="fungal_TF_MHR"/>
    <property type="match status" value="1"/>
</dbReference>
<evidence type="ECO:0000256" key="4">
    <source>
        <dbReference type="ARBA" id="ARBA00023125"/>
    </source>
</evidence>
<dbReference type="SMART" id="SM00906">
    <property type="entry name" value="Fungal_trans"/>
    <property type="match status" value="1"/>
</dbReference>
<dbReference type="GO" id="GO:0003677">
    <property type="term" value="F:DNA binding"/>
    <property type="evidence" value="ECO:0007669"/>
    <property type="project" value="UniProtKB-KW"/>
</dbReference>
<proteinExistence type="predicted"/>
<organism evidence="9 10">
    <name type="scientific">Talaromyces atroroseus</name>
    <dbReference type="NCBI Taxonomy" id="1441469"/>
    <lineage>
        <taxon>Eukaryota</taxon>
        <taxon>Fungi</taxon>
        <taxon>Dikarya</taxon>
        <taxon>Ascomycota</taxon>
        <taxon>Pezizomycotina</taxon>
        <taxon>Eurotiomycetes</taxon>
        <taxon>Eurotiomycetidae</taxon>
        <taxon>Eurotiales</taxon>
        <taxon>Trichocomaceae</taxon>
        <taxon>Talaromyces</taxon>
        <taxon>Talaromyces sect. Trachyspermi</taxon>
    </lineage>
</organism>
<dbReference type="GO" id="GO:0000981">
    <property type="term" value="F:DNA-binding transcription factor activity, RNA polymerase II-specific"/>
    <property type="evidence" value="ECO:0007669"/>
    <property type="project" value="InterPro"/>
</dbReference>
<dbReference type="InterPro" id="IPR007219">
    <property type="entry name" value="XnlR_reg_dom"/>
</dbReference>
<dbReference type="EMBL" id="LFMY01000012">
    <property type="protein sequence ID" value="OKL57330.1"/>
    <property type="molecule type" value="Genomic_DNA"/>
</dbReference>
<evidence type="ECO:0000256" key="6">
    <source>
        <dbReference type="ARBA" id="ARBA00023242"/>
    </source>
</evidence>
<evidence type="ECO:0000256" key="5">
    <source>
        <dbReference type="ARBA" id="ARBA00023163"/>
    </source>
</evidence>
<dbReference type="InterPro" id="IPR001138">
    <property type="entry name" value="Zn2Cys6_DnaBD"/>
</dbReference>
<dbReference type="GO" id="GO:0006351">
    <property type="term" value="P:DNA-templated transcription"/>
    <property type="evidence" value="ECO:0007669"/>
    <property type="project" value="InterPro"/>
</dbReference>
<dbReference type="Gene3D" id="4.10.240.10">
    <property type="entry name" value="Zn(2)-C6 fungal-type DNA-binding domain"/>
    <property type="match status" value="1"/>
</dbReference>
<keyword evidence="5" id="KW-0804">Transcription</keyword>
<dbReference type="InterPro" id="IPR036864">
    <property type="entry name" value="Zn2-C6_fun-type_DNA-bd_sf"/>
</dbReference>
<keyword evidence="6" id="KW-0539">Nucleus</keyword>
<evidence type="ECO:0000256" key="1">
    <source>
        <dbReference type="ARBA" id="ARBA00004123"/>
    </source>
</evidence>
<dbReference type="OrthoDB" id="424974at2759"/>
<keyword evidence="4" id="KW-0238">DNA-binding</keyword>
<dbReference type="PROSITE" id="PS50048">
    <property type="entry name" value="ZN2_CY6_FUNGAL_2"/>
    <property type="match status" value="1"/>
</dbReference>
<feature type="compositionally biased region" description="Polar residues" evidence="7">
    <location>
        <begin position="161"/>
        <end position="186"/>
    </location>
</feature>
<dbReference type="Proteomes" id="UP000214365">
    <property type="component" value="Unassembled WGS sequence"/>
</dbReference>
<dbReference type="SUPFAM" id="SSF57701">
    <property type="entry name" value="Zn2/Cys6 DNA-binding domain"/>
    <property type="match status" value="1"/>
</dbReference>
<gene>
    <name evidence="9" type="ORF">UA08_07458</name>
</gene>
<evidence type="ECO:0000256" key="3">
    <source>
        <dbReference type="ARBA" id="ARBA00023015"/>
    </source>
</evidence>
<evidence type="ECO:0000313" key="9">
    <source>
        <dbReference type="EMBL" id="OKL57330.1"/>
    </source>
</evidence>
<feature type="compositionally biased region" description="Polar residues" evidence="7">
    <location>
        <begin position="634"/>
        <end position="652"/>
    </location>
</feature>
<dbReference type="GeneID" id="31007214"/>
<sequence length="726" mass="81126">MARVQKRAAASSEKKDVAHPVRESSPQSRKLAARSCRGCYQRKIRCDRAVPCTNCSRYDVICEYPTKESDMARKGPTLQSISNRLERLEVLLSRLAEGGQVTAGAASGGSRDTQTQVQFHSDANINEIEAANQHSSNQDTGESTWELLLNEKEVVRYGNNSLPTQNEEQARNLQSTGSGTASSHFQKSAKAHHTLPAQPNTPPSSSNVDSDVLDLYPDAQLALRLWNVYVKSVDPVLKILHIPTVQSTVVATILDPKSAQSSILALTYAIYFAAVTVLCYDEDEPIDLPCEKALLLKRYKKSLDRLLTATELMDRPGIISLQALAIYATCLRVHQVGRSVWVLNGLAIRLAQSIGLHRDGASFQLSPFDAEMRLRLWWHLCVLDSRAPEDQGFQPTVDVMNRGLRLPLNVNDDQIYPDMARLPVESHGWTEMSFFLIQTESCRLLHPILSIHEPRSANSFLSIREKRSLLDEHAQSLAAKYGMLPGAATPIDLLRIAIQHTTTAHTKMQFVLQLREEVNMRKPKYTQDNASSDVHKQSFKLACDTLECSLVLLKEGITSRFKWFFEMYTQWYALAYVLRCLCSSPCGPETERAWTLVEELFPHGMSLDDDYAHGSIWSYLNLLRSQASSLRQHAQRPLSRSSEHSASSQNLLPVTKIPPSTDTTENATAAAEAAAHGTTSFSELNQELMTDSNQTFFSSLDLSMLDFPFLPDWNAIINGYLIDDIT</sequence>
<accession>A0A225AAV5</accession>